<feature type="compositionally biased region" description="Low complexity" evidence="1">
    <location>
        <begin position="135"/>
        <end position="148"/>
    </location>
</feature>
<gene>
    <name evidence="2" type="ORF">ADK37_06150</name>
</gene>
<sequence length="465" mass="48682">MARLSRDKKRDQQRGAHPAVPAAAPIDIHVPASGPGAGAAWAGGVRIAPAPGEEVQQAVLTHLHDLARAGGHPVVATVHDERIGYVVPLEVAPDGASRFTADPVPMAPQAEQAPAAGASPPPVGEPVRPAPSDRPAPSAFPDAPADTAEPQQPPRDLPTHLLRPVDEQPVRDAIPTFRMRTVPEPAPTGETTPTSAQPADETPRTFTLRALPDPAPGHAPGTVAPPTGAFGPPPVMDAPPERVQPTPPAAPGRPAAPERPAAAERPVSPLLPDRSLLAEPEPEPKPTPPRGFDAVAEAVLGDDPLTVVSGAGDAPPLLAEPLARINEAVKAGRTDTASELADRTLSQASTALGPEHPEVLHLRELAAYIAYLAGDPDRAFRLSLDLAHARHRMRDEEAAYGNVQSAFTAWRAVRDPLLGLELGQALIGLWSEMAAEEGPAADDIEQLDKARARMGRLTERAQNAR</sequence>
<feature type="region of interest" description="Disordered" evidence="1">
    <location>
        <begin position="109"/>
        <end position="291"/>
    </location>
</feature>
<feature type="compositionally biased region" description="Basic and acidic residues" evidence="1">
    <location>
        <begin position="1"/>
        <end position="14"/>
    </location>
</feature>
<evidence type="ECO:0000313" key="2">
    <source>
        <dbReference type="EMBL" id="KOG42096.1"/>
    </source>
</evidence>
<feature type="compositionally biased region" description="Low complexity" evidence="1">
    <location>
        <begin position="109"/>
        <end position="118"/>
    </location>
</feature>
<dbReference type="PATRIC" id="fig|67356.5.peg.1353"/>
<proteinExistence type="predicted"/>
<feature type="region of interest" description="Disordered" evidence="1">
    <location>
        <begin position="1"/>
        <end position="28"/>
    </location>
</feature>
<evidence type="ECO:0000313" key="3">
    <source>
        <dbReference type="Proteomes" id="UP000037251"/>
    </source>
</evidence>
<evidence type="ECO:0000256" key="1">
    <source>
        <dbReference type="SAM" id="MobiDB-lite"/>
    </source>
</evidence>
<dbReference type="eggNOG" id="ENOG503370G">
    <property type="taxonomic scope" value="Bacteria"/>
</dbReference>
<accession>A0A0L8LVB7</accession>
<reference evidence="3" key="1">
    <citation type="submission" date="2015-07" db="EMBL/GenBank/DDBJ databases">
        <authorList>
            <person name="Ju K.-S."/>
            <person name="Doroghazi J.R."/>
            <person name="Metcalf W.W."/>
        </authorList>
    </citation>
    <scope>NUCLEOTIDE SEQUENCE [LARGE SCALE GENOMIC DNA]</scope>
    <source>
        <strain evidence="3">NRRL 2290</strain>
    </source>
</reference>
<name>A0A0L8LVB7_9ACTN</name>
<dbReference type="RefSeq" id="WP_030038814.1">
    <property type="nucleotide sequence ID" value="NZ_KL575589.1"/>
</dbReference>
<organism evidence="2 3">
    <name type="scientific">Streptomyces resistomycificus</name>
    <dbReference type="NCBI Taxonomy" id="67356"/>
    <lineage>
        <taxon>Bacteria</taxon>
        <taxon>Bacillati</taxon>
        <taxon>Actinomycetota</taxon>
        <taxon>Actinomycetes</taxon>
        <taxon>Kitasatosporales</taxon>
        <taxon>Streptomycetaceae</taxon>
        <taxon>Streptomyces</taxon>
        <taxon>Streptomyces aurantiacus group</taxon>
    </lineage>
</organism>
<dbReference type="AlphaFoldDB" id="A0A0L8LVB7"/>
<comment type="caution">
    <text evidence="2">The sequence shown here is derived from an EMBL/GenBank/DDBJ whole genome shotgun (WGS) entry which is preliminary data.</text>
</comment>
<dbReference type="OrthoDB" id="4332983at2"/>
<evidence type="ECO:0008006" key="4">
    <source>
        <dbReference type="Google" id="ProtNLM"/>
    </source>
</evidence>
<dbReference type="Proteomes" id="UP000037251">
    <property type="component" value="Unassembled WGS sequence"/>
</dbReference>
<dbReference type="STRING" id="67356.AQJ84_37465"/>
<feature type="compositionally biased region" description="Low complexity" evidence="1">
    <location>
        <begin position="252"/>
        <end position="266"/>
    </location>
</feature>
<protein>
    <recommendedName>
        <fullName evidence="4">Tetratricopeptide repeat protein</fullName>
    </recommendedName>
</protein>
<feature type="compositionally biased region" description="Pro residues" evidence="1">
    <location>
        <begin position="119"/>
        <end position="134"/>
    </location>
</feature>
<dbReference type="EMBL" id="LGUS01000032">
    <property type="protein sequence ID" value="KOG42096.1"/>
    <property type="molecule type" value="Genomic_DNA"/>
</dbReference>
<keyword evidence="3" id="KW-1185">Reference proteome</keyword>